<keyword evidence="2" id="KW-1185">Reference proteome</keyword>
<sequence length="417" mass="44337">MNDTPRKRTVVSCTVLALVIGAGATACSGQDSHPLSARPYDAARQVTMNAPAAGKKADPDKPLEVTAKGKDGRITDVTAVDTAGRYLAGELSADGARWRSTGPLAAGTRYTVKVSTEDGHGAPGVRTVTFETASPKRILDVALGPKAGTYGVGQPITAELSAPVAAKEARAAVERALKVQSWPGVEGAWHWVDDKKLHYRPKEYWPTGAVVEVHSNLEGVRVGDHLYGGAAKPLKLTIGDRVEAITDASTHQMTVKRNGEVINTIPVTTGKPGFSTRNGVKVVLGKEYFVRMRGTSIGIPVGSAESYDLPVYYATRVTWSGEYVHAAPWSTGSQGYANVSHGCTGMSTGNAAWFYNTVREGDIVKVVNSLGEAMDPFGNGFGDWNLDWDQWRTGSALLEGTRDGSGAADDARLRPRI</sequence>
<accession>A0ACC6QE19</accession>
<organism evidence="1 2">
    <name type="scientific">Streptomyces pratisoli</name>
    <dbReference type="NCBI Taxonomy" id="3139917"/>
    <lineage>
        <taxon>Bacteria</taxon>
        <taxon>Bacillati</taxon>
        <taxon>Actinomycetota</taxon>
        <taxon>Actinomycetes</taxon>
        <taxon>Kitasatosporales</taxon>
        <taxon>Streptomycetaceae</taxon>
        <taxon>Streptomyces</taxon>
    </lineage>
</organism>
<proteinExistence type="predicted"/>
<name>A0ACC6QE19_9ACTN</name>
<gene>
    <name evidence="1" type="ORF">WKI58_09330</name>
</gene>
<evidence type="ECO:0000313" key="1">
    <source>
        <dbReference type="EMBL" id="MEJ8656728.1"/>
    </source>
</evidence>
<comment type="caution">
    <text evidence="1">The sequence shown here is derived from an EMBL/GenBank/DDBJ whole genome shotgun (WGS) entry which is preliminary data.</text>
</comment>
<protein>
    <submittedName>
        <fullName evidence="1">Ig-like domain-containing protein</fullName>
    </submittedName>
</protein>
<evidence type="ECO:0000313" key="2">
    <source>
        <dbReference type="Proteomes" id="UP001375539"/>
    </source>
</evidence>
<dbReference type="Proteomes" id="UP001375539">
    <property type="component" value="Unassembled WGS sequence"/>
</dbReference>
<dbReference type="EMBL" id="JBBKAI010000002">
    <property type="protein sequence ID" value="MEJ8656728.1"/>
    <property type="molecule type" value="Genomic_DNA"/>
</dbReference>
<reference evidence="1" key="1">
    <citation type="submission" date="2024-03" db="EMBL/GenBank/DDBJ databases">
        <title>Novel Streptomyces species of biotechnological and ecological value are a feature of Machair soil.</title>
        <authorList>
            <person name="Prole J.R."/>
            <person name="Goodfellow M."/>
            <person name="Allenby N."/>
            <person name="Ward A.C."/>
        </authorList>
    </citation>
    <scope>NUCLEOTIDE SEQUENCE</scope>
    <source>
        <strain evidence="1">MS1.AVA.4</strain>
    </source>
</reference>